<dbReference type="PANTHER" id="PTHR43311">
    <property type="entry name" value="GLUTAMATE--TRNA LIGASE"/>
    <property type="match status" value="1"/>
</dbReference>
<comment type="function">
    <text evidence="10">Catalyzes the attachment of glutamate to tRNA(Glu) in a two-step reaction: glutamate is first activated by ATP to form Glu-AMP and then transferred to the acceptor end of tRNA(Glu).</text>
</comment>
<dbReference type="PRINTS" id="PR00987">
    <property type="entry name" value="TRNASYNTHGLU"/>
</dbReference>
<evidence type="ECO:0000259" key="12">
    <source>
        <dbReference type="Pfam" id="PF19269"/>
    </source>
</evidence>
<dbReference type="InterPro" id="IPR001412">
    <property type="entry name" value="aa-tRNA-synth_I_CS"/>
</dbReference>
<dbReference type="InterPro" id="IPR020751">
    <property type="entry name" value="aa-tRNA-synth_I_codon-bd_sub2"/>
</dbReference>
<sequence>MTTDQIITRFPPSPTGYLHIGGARTALFNWLFARQRGGKFILRIEDTDRERSSEQATRAIIESMEWLGLDWDEGPYFQSERYDIYNSYIERLIESGQAYHCHCTPEELDTRRAEAKAKGLKPKYDGLCRDLGLGPAPGSVVRLKTPQSGMTQFHDFVKGTITFKNEELDDLILKRSDGSPTYHMAVVADDISLGVNYIIRGDDHVNNTPRQILIYKALGEPIPHYAHVPMILGADKTRLSKRHGATSVLAYRDMGYLPHALLNSLARLGWSYGDQEKFTREELIEKFSLENVGKSAGVFNAEKLLDLNAWYIKESSNESLAGQLKPFLKGLGIEDLDERRLLGAVGTLKERSKTLIEMAESARFYFQKNLQYEENADKKFLTPDVMDLLEDIKGRLNGMAEFSKVELEEIFTLFLDEKKIKLGKIAQPLRVALTGRTVSPGIFEIMEVLGKEEVLDRLSRVIEYIRAK</sequence>
<dbReference type="GO" id="GO:0005524">
    <property type="term" value="F:ATP binding"/>
    <property type="evidence" value="ECO:0007669"/>
    <property type="project" value="UniProtKB-UniRule"/>
</dbReference>
<feature type="binding site" evidence="10">
    <location>
        <position position="103"/>
    </location>
    <ligand>
        <name>Zn(2+)</name>
        <dbReference type="ChEBI" id="CHEBI:29105"/>
    </ligand>
</feature>
<dbReference type="GO" id="GO:0005829">
    <property type="term" value="C:cytosol"/>
    <property type="evidence" value="ECO:0007669"/>
    <property type="project" value="TreeGrafter"/>
</dbReference>
<comment type="subunit">
    <text evidence="3 10">Monomer.</text>
</comment>
<evidence type="ECO:0000256" key="8">
    <source>
        <dbReference type="ARBA" id="ARBA00022917"/>
    </source>
</evidence>
<evidence type="ECO:0000256" key="4">
    <source>
        <dbReference type="ARBA" id="ARBA00022490"/>
    </source>
</evidence>
<feature type="domain" description="Glutamyl/glutaminyl-tRNA synthetase class Ib catalytic" evidence="11">
    <location>
        <begin position="6"/>
        <end position="304"/>
    </location>
</feature>
<evidence type="ECO:0000256" key="9">
    <source>
        <dbReference type="ARBA" id="ARBA00023146"/>
    </source>
</evidence>
<proteinExistence type="inferred from homology"/>
<evidence type="ECO:0000256" key="2">
    <source>
        <dbReference type="ARBA" id="ARBA00007894"/>
    </source>
</evidence>
<dbReference type="Pfam" id="PF19269">
    <property type="entry name" value="Anticodon_2"/>
    <property type="match status" value="1"/>
</dbReference>
<keyword evidence="7 10" id="KW-0067">ATP-binding</keyword>
<keyword evidence="10" id="KW-0862">Zinc</keyword>
<dbReference type="EMBL" id="OJIN01000231">
    <property type="protein sequence ID" value="SPD76219.1"/>
    <property type="molecule type" value="Genomic_DNA"/>
</dbReference>
<feature type="short sequence motif" description="'KMSKS' region" evidence="10">
    <location>
        <begin position="238"/>
        <end position="242"/>
    </location>
</feature>
<dbReference type="FunFam" id="3.40.50.620:FF:000007">
    <property type="entry name" value="Glutamate--tRNA ligase"/>
    <property type="match status" value="1"/>
</dbReference>
<dbReference type="InterPro" id="IPR014729">
    <property type="entry name" value="Rossmann-like_a/b/a_fold"/>
</dbReference>
<feature type="binding site" evidence="10">
    <location>
        <position position="130"/>
    </location>
    <ligand>
        <name>Zn(2+)</name>
        <dbReference type="ChEBI" id="CHEBI:29105"/>
    </ligand>
</feature>
<evidence type="ECO:0000313" key="13">
    <source>
        <dbReference type="EMBL" id="SPD76219.1"/>
    </source>
</evidence>
<comment type="cofactor">
    <cofactor evidence="10">
        <name>Zn(2+)</name>
        <dbReference type="ChEBI" id="CHEBI:29105"/>
    </cofactor>
    <text evidence="10">Binds 1 zinc ion per subunit.</text>
</comment>
<keyword evidence="6 10" id="KW-0547">Nucleotide-binding</keyword>
<dbReference type="InterPro" id="IPR000924">
    <property type="entry name" value="Glu/Gln-tRNA-synth"/>
</dbReference>
<dbReference type="Pfam" id="PF00749">
    <property type="entry name" value="tRNA-synt_1c"/>
    <property type="match status" value="1"/>
</dbReference>
<evidence type="ECO:0000256" key="7">
    <source>
        <dbReference type="ARBA" id="ARBA00022840"/>
    </source>
</evidence>
<dbReference type="GO" id="GO:0004818">
    <property type="term" value="F:glutamate-tRNA ligase activity"/>
    <property type="evidence" value="ECO:0007669"/>
    <property type="project" value="UniProtKB-UniRule"/>
</dbReference>
<protein>
    <recommendedName>
        <fullName evidence="10">Glutamate--tRNA ligase</fullName>
        <ecNumber evidence="10">6.1.1.17</ecNumber>
    </recommendedName>
    <alternativeName>
        <fullName evidence="10">Glutamyl-tRNA synthetase</fullName>
        <shortName evidence="10">GluRS</shortName>
    </alternativeName>
</protein>
<comment type="subcellular location">
    <subcellularLocation>
        <location evidence="1 10">Cytoplasm</location>
    </subcellularLocation>
</comment>
<dbReference type="InterPro" id="IPR045462">
    <property type="entry name" value="aa-tRNA-synth_I_cd-bd"/>
</dbReference>
<dbReference type="InterPro" id="IPR008925">
    <property type="entry name" value="aa_tRNA-synth_I_cd-bd_sf"/>
</dbReference>
<dbReference type="InterPro" id="IPR033910">
    <property type="entry name" value="GluRS_core"/>
</dbReference>
<keyword evidence="9 10" id="KW-0030">Aminoacyl-tRNA synthetase</keyword>
<dbReference type="NCBIfam" id="TIGR00464">
    <property type="entry name" value="gltX_bact"/>
    <property type="match status" value="1"/>
</dbReference>
<evidence type="ECO:0000256" key="6">
    <source>
        <dbReference type="ARBA" id="ARBA00022741"/>
    </source>
</evidence>
<dbReference type="PROSITE" id="PS00178">
    <property type="entry name" value="AA_TRNA_LIGASE_I"/>
    <property type="match status" value="1"/>
</dbReference>
<feature type="short sequence motif" description="'HIGH' region" evidence="10">
    <location>
        <begin position="12"/>
        <end position="22"/>
    </location>
</feature>
<evidence type="ECO:0000256" key="3">
    <source>
        <dbReference type="ARBA" id="ARBA00011245"/>
    </source>
</evidence>
<keyword evidence="10" id="KW-0479">Metal-binding</keyword>
<keyword evidence="8 10" id="KW-0648">Protein biosynthesis</keyword>
<dbReference type="InterPro" id="IPR004527">
    <property type="entry name" value="Glu-tRNA-ligase_bac/mito"/>
</dbReference>
<evidence type="ECO:0000256" key="1">
    <source>
        <dbReference type="ARBA" id="ARBA00004496"/>
    </source>
</evidence>
<keyword evidence="5 10" id="KW-0436">Ligase</keyword>
<feature type="binding site" evidence="10">
    <location>
        <position position="241"/>
    </location>
    <ligand>
        <name>ATP</name>
        <dbReference type="ChEBI" id="CHEBI:30616"/>
    </ligand>
</feature>
<dbReference type="Gene3D" id="1.10.10.350">
    <property type="match status" value="1"/>
</dbReference>
<dbReference type="SUPFAM" id="SSF48163">
    <property type="entry name" value="An anticodon-binding domain of class I aminoacyl-tRNA synthetases"/>
    <property type="match status" value="1"/>
</dbReference>
<evidence type="ECO:0000259" key="11">
    <source>
        <dbReference type="Pfam" id="PF00749"/>
    </source>
</evidence>
<feature type="binding site" evidence="10">
    <location>
        <position position="101"/>
    </location>
    <ligand>
        <name>Zn(2+)</name>
        <dbReference type="ChEBI" id="CHEBI:29105"/>
    </ligand>
</feature>
<comment type="similarity">
    <text evidence="2 10">Belongs to the class-I aminoacyl-tRNA synthetase family. Glutamate--tRNA ligase type 1 subfamily.</text>
</comment>
<dbReference type="GO" id="GO:0008270">
    <property type="term" value="F:zinc ion binding"/>
    <property type="evidence" value="ECO:0007669"/>
    <property type="project" value="UniProtKB-UniRule"/>
</dbReference>
<comment type="catalytic activity">
    <reaction evidence="10">
        <text>tRNA(Glu) + L-glutamate + ATP = L-glutamyl-tRNA(Glu) + AMP + diphosphate</text>
        <dbReference type="Rhea" id="RHEA:23540"/>
        <dbReference type="Rhea" id="RHEA-COMP:9663"/>
        <dbReference type="Rhea" id="RHEA-COMP:9680"/>
        <dbReference type="ChEBI" id="CHEBI:29985"/>
        <dbReference type="ChEBI" id="CHEBI:30616"/>
        <dbReference type="ChEBI" id="CHEBI:33019"/>
        <dbReference type="ChEBI" id="CHEBI:78442"/>
        <dbReference type="ChEBI" id="CHEBI:78520"/>
        <dbReference type="ChEBI" id="CHEBI:456215"/>
        <dbReference type="EC" id="6.1.1.17"/>
    </reaction>
</comment>
<dbReference type="HAMAP" id="MF_00022">
    <property type="entry name" value="Glu_tRNA_synth_type1"/>
    <property type="match status" value="1"/>
</dbReference>
<dbReference type="InterPro" id="IPR020058">
    <property type="entry name" value="Glu/Gln-tRNA-synth_Ib_cat-dom"/>
</dbReference>
<reference evidence="13" key="1">
    <citation type="submission" date="2018-01" db="EMBL/GenBank/DDBJ databases">
        <authorList>
            <person name="Regsiter A."/>
            <person name="William W."/>
        </authorList>
    </citation>
    <scope>NUCLEOTIDE SEQUENCE</scope>
    <source>
        <strain evidence="13">TRIP AH-1</strain>
    </source>
</reference>
<name>A0A445N3E2_9BACT</name>
<dbReference type="Gene3D" id="3.40.50.620">
    <property type="entry name" value="HUPs"/>
    <property type="match status" value="1"/>
</dbReference>
<dbReference type="PANTHER" id="PTHR43311:SF2">
    <property type="entry name" value="GLUTAMATE--TRNA LIGASE, MITOCHONDRIAL-RELATED"/>
    <property type="match status" value="1"/>
</dbReference>
<gene>
    <name evidence="10 13" type="primary">gltX</name>
    <name evidence="13" type="ORF">PITCH_A850022</name>
</gene>
<accession>A0A445N3E2</accession>
<dbReference type="AlphaFoldDB" id="A0A445N3E2"/>
<dbReference type="GO" id="GO:0000049">
    <property type="term" value="F:tRNA binding"/>
    <property type="evidence" value="ECO:0007669"/>
    <property type="project" value="InterPro"/>
</dbReference>
<dbReference type="InterPro" id="IPR049940">
    <property type="entry name" value="GluQ/Sye"/>
</dbReference>
<feature type="binding site" evidence="10">
    <location>
        <position position="128"/>
    </location>
    <ligand>
        <name>Zn(2+)</name>
        <dbReference type="ChEBI" id="CHEBI:29105"/>
    </ligand>
</feature>
<dbReference type="GO" id="GO:0006424">
    <property type="term" value="P:glutamyl-tRNA aminoacylation"/>
    <property type="evidence" value="ECO:0007669"/>
    <property type="project" value="UniProtKB-UniRule"/>
</dbReference>
<keyword evidence="4 10" id="KW-0963">Cytoplasm</keyword>
<feature type="domain" description="Aminoacyl-tRNA synthetase class I anticodon-binding" evidence="12">
    <location>
        <begin position="320"/>
        <end position="462"/>
    </location>
</feature>
<dbReference type="Gene3D" id="1.10.8.70">
    <property type="entry name" value="Glutamate-tRNA synthetase, class I, anticodon-binding domain 1"/>
    <property type="match status" value="1"/>
</dbReference>
<evidence type="ECO:0000256" key="5">
    <source>
        <dbReference type="ARBA" id="ARBA00022598"/>
    </source>
</evidence>
<dbReference type="InterPro" id="IPR020752">
    <property type="entry name" value="Glu-tRNA-synth_I_codon-bd_sub1"/>
</dbReference>
<organism evidence="13">
    <name type="scientific">uncultured Desulfobacterium sp</name>
    <dbReference type="NCBI Taxonomy" id="201089"/>
    <lineage>
        <taxon>Bacteria</taxon>
        <taxon>Pseudomonadati</taxon>
        <taxon>Thermodesulfobacteriota</taxon>
        <taxon>Desulfobacteria</taxon>
        <taxon>Desulfobacterales</taxon>
        <taxon>Desulfobacteriaceae</taxon>
        <taxon>Desulfobacterium</taxon>
        <taxon>environmental samples</taxon>
    </lineage>
</organism>
<dbReference type="EC" id="6.1.1.17" evidence="10"/>
<dbReference type="CDD" id="cd00808">
    <property type="entry name" value="GluRS_core"/>
    <property type="match status" value="1"/>
</dbReference>
<dbReference type="SUPFAM" id="SSF52374">
    <property type="entry name" value="Nucleotidylyl transferase"/>
    <property type="match status" value="1"/>
</dbReference>
<evidence type="ECO:0000256" key="10">
    <source>
        <dbReference type="HAMAP-Rule" id="MF_00022"/>
    </source>
</evidence>